<sequence>MTQVVPAPTRATRSPVLTELLAAMHGYQLKRVPAGVLAPSAGEVLSAINSPEQAGWESGNGGIEHCQLKYKVARAAGSPSAEAHLI</sequence>
<dbReference type="EMBL" id="KB742474">
    <property type="protein sequence ID" value="EOB08109.1"/>
    <property type="molecule type" value="Genomic_DNA"/>
</dbReference>
<gene>
    <name evidence="1" type="ORF">Anapl_18063</name>
</gene>
<keyword evidence="2" id="KW-1185">Reference proteome</keyword>
<organism evidence="1 2">
    <name type="scientific">Anas platyrhynchos</name>
    <name type="common">Mallard</name>
    <name type="synonym">Anas boschas</name>
    <dbReference type="NCBI Taxonomy" id="8839"/>
    <lineage>
        <taxon>Eukaryota</taxon>
        <taxon>Metazoa</taxon>
        <taxon>Chordata</taxon>
        <taxon>Craniata</taxon>
        <taxon>Vertebrata</taxon>
        <taxon>Euteleostomi</taxon>
        <taxon>Archelosauria</taxon>
        <taxon>Archosauria</taxon>
        <taxon>Dinosauria</taxon>
        <taxon>Saurischia</taxon>
        <taxon>Theropoda</taxon>
        <taxon>Coelurosauria</taxon>
        <taxon>Aves</taxon>
        <taxon>Neognathae</taxon>
        <taxon>Galloanserae</taxon>
        <taxon>Anseriformes</taxon>
        <taxon>Anatidae</taxon>
        <taxon>Anatinae</taxon>
        <taxon>Anas</taxon>
    </lineage>
</organism>
<protein>
    <submittedName>
        <fullName evidence="1">Uncharacterized protein</fullName>
    </submittedName>
</protein>
<reference evidence="2" key="1">
    <citation type="journal article" date="2013" name="Nat. Genet.">
        <title>The duck genome and transcriptome provide insight into an avian influenza virus reservoir species.</title>
        <authorList>
            <person name="Huang Y."/>
            <person name="Li Y."/>
            <person name="Burt D.W."/>
            <person name="Chen H."/>
            <person name="Zhang Y."/>
            <person name="Qian W."/>
            <person name="Kim H."/>
            <person name="Gan S."/>
            <person name="Zhao Y."/>
            <person name="Li J."/>
            <person name="Yi K."/>
            <person name="Feng H."/>
            <person name="Zhu P."/>
            <person name="Li B."/>
            <person name="Liu Q."/>
            <person name="Fairley S."/>
            <person name="Magor K.E."/>
            <person name="Du Z."/>
            <person name="Hu X."/>
            <person name="Goodman L."/>
            <person name="Tafer H."/>
            <person name="Vignal A."/>
            <person name="Lee T."/>
            <person name="Kim K.W."/>
            <person name="Sheng Z."/>
            <person name="An Y."/>
            <person name="Searle S."/>
            <person name="Herrero J."/>
            <person name="Groenen M.A."/>
            <person name="Crooijmans R.P."/>
            <person name="Faraut T."/>
            <person name="Cai Q."/>
            <person name="Webster R.G."/>
            <person name="Aldridge J.R."/>
            <person name="Warren W.C."/>
            <person name="Bartschat S."/>
            <person name="Kehr S."/>
            <person name="Marz M."/>
            <person name="Stadler P.F."/>
            <person name="Smith J."/>
            <person name="Kraus R.H."/>
            <person name="Zhao Y."/>
            <person name="Ren L."/>
            <person name="Fei J."/>
            <person name="Morisson M."/>
            <person name="Kaiser P."/>
            <person name="Griffin D.K."/>
            <person name="Rao M."/>
            <person name="Pitel F."/>
            <person name="Wang J."/>
            <person name="Li N."/>
        </authorList>
    </citation>
    <scope>NUCLEOTIDE SEQUENCE [LARGE SCALE GENOMIC DNA]</scope>
</reference>
<evidence type="ECO:0000313" key="2">
    <source>
        <dbReference type="Proteomes" id="UP000296049"/>
    </source>
</evidence>
<accession>R0LQV6</accession>
<proteinExistence type="predicted"/>
<evidence type="ECO:0000313" key="1">
    <source>
        <dbReference type="EMBL" id="EOB08109.1"/>
    </source>
</evidence>
<dbReference type="Proteomes" id="UP000296049">
    <property type="component" value="Unassembled WGS sequence"/>
</dbReference>
<name>R0LQV6_ANAPL</name>
<dbReference type="AlphaFoldDB" id="R0LQV6"/>